<dbReference type="PRINTS" id="PR00483">
    <property type="entry name" value="BACPHPHTASE"/>
</dbReference>
<feature type="domain" description="Phosphatidic acid phosphatase type 2/haloperoxidase" evidence="2">
    <location>
        <begin position="146"/>
        <end position="287"/>
    </location>
</feature>
<reference evidence="3 4" key="1">
    <citation type="submission" date="2019-05" db="EMBL/GenBank/DDBJ databases">
        <title>Kocuria coralli sp. nov., a novel actinobacterium isolated from coral reef seawater.</title>
        <authorList>
            <person name="Li J."/>
        </authorList>
    </citation>
    <scope>NUCLEOTIDE SEQUENCE [LARGE SCALE GENOMIC DNA]</scope>
    <source>
        <strain evidence="3 4">SCSIO 13007</strain>
    </source>
</reference>
<dbReference type="GO" id="GO:0030288">
    <property type="term" value="C:outer membrane-bounded periplasmic space"/>
    <property type="evidence" value="ECO:0007669"/>
    <property type="project" value="InterPro"/>
</dbReference>
<comment type="caution">
    <text evidence="3">The sequence shown here is derived from an EMBL/GenBank/DDBJ whole genome shotgun (WGS) entry which is preliminary data.</text>
</comment>
<dbReference type="InterPro" id="IPR000326">
    <property type="entry name" value="PAP2/HPO"/>
</dbReference>
<keyword evidence="1" id="KW-0732">Signal</keyword>
<accession>A0A5J5L121</accession>
<dbReference type="Gene3D" id="1.20.144.10">
    <property type="entry name" value="Phosphatidic acid phosphatase type 2/haloperoxidase"/>
    <property type="match status" value="1"/>
</dbReference>
<organism evidence="3 4">
    <name type="scientific">Kocuria coralli</name>
    <dbReference type="NCBI Taxonomy" id="1461025"/>
    <lineage>
        <taxon>Bacteria</taxon>
        <taxon>Bacillati</taxon>
        <taxon>Actinomycetota</taxon>
        <taxon>Actinomycetes</taxon>
        <taxon>Micrococcales</taxon>
        <taxon>Micrococcaceae</taxon>
        <taxon>Kocuria</taxon>
    </lineage>
</organism>
<feature type="chain" id="PRO_5038699372" evidence="1">
    <location>
        <begin position="34"/>
        <end position="484"/>
    </location>
</feature>
<dbReference type="AlphaFoldDB" id="A0A5J5L121"/>
<name>A0A5J5L121_9MICC</name>
<dbReference type="GO" id="GO:0003993">
    <property type="term" value="F:acid phosphatase activity"/>
    <property type="evidence" value="ECO:0007669"/>
    <property type="project" value="InterPro"/>
</dbReference>
<dbReference type="EMBL" id="SZWF01000004">
    <property type="protein sequence ID" value="KAA9394766.1"/>
    <property type="molecule type" value="Genomic_DNA"/>
</dbReference>
<dbReference type="InterPro" id="IPR036938">
    <property type="entry name" value="PAP2/HPO_sf"/>
</dbReference>
<evidence type="ECO:0000256" key="1">
    <source>
        <dbReference type="SAM" id="SignalP"/>
    </source>
</evidence>
<proteinExistence type="predicted"/>
<dbReference type="SUPFAM" id="SSF48317">
    <property type="entry name" value="Acid phosphatase/Vanadium-dependent haloperoxidase"/>
    <property type="match status" value="1"/>
</dbReference>
<feature type="signal peptide" evidence="1">
    <location>
        <begin position="1"/>
        <end position="33"/>
    </location>
</feature>
<gene>
    <name evidence="3" type="ORF">FCK90_04310</name>
</gene>
<dbReference type="SMART" id="SM00014">
    <property type="entry name" value="acidPPc"/>
    <property type="match status" value="1"/>
</dbReference>
<dbReference type="OrthoDB" id="9805301at2"/>
<sequence>MAITSPGRTSRLIYTALASSLAIALGTVTSATASMAPADPATDPHTQLLGEYATYWSADHYDQTSPETQAASAWRGEVTDAGRSILWENDERLQAINAKGAADPVQSKRALVDADLDWKQTFPDALGPVLGEYFVEGLADGSLQATTDLYEDLDLSMASTGEAKHEFNYPRPFLEDRSFGQPERLNGLATNLDITRIDPWTDPETGLTHDGTYDLVIDSFSQAFPSGHTAYAYGEGIVLASLLPELGPEIMTRASEAGLARNVLGVHYPLDVVGGRISGHLNAATAYSDPAYLADTIMPAREELTAYLTEQCAADGHGDTLATCIDNVGANSDRGYTNEFTDVVSTDPVTDRTSALAAYEARMTYGFGQVGPAYQAPVVPEGAEALIATAFPELTGEQRRVVLAATQIDSGYPLDSTSQGWQRINLAAALSSKVTVNEWGEVISVEPGQPAASVVMPAYNDDPEGTDSDCWWATEAPAPEHATS</sequence>
<evidence type="ECO:0000313" key="4">
    <source>
        <dbReference type="Proteomes" id="UP000325957"/>
    </source>
</evidence>
<dbReference type="Pfam" id="PF01569">
    <property type="entry name" value="PAP2"/>
    <property type="match status" value="1"/>
</dbReference>
<protein>
    <submittedName>
        <fullName evidence="3">Phosphatase PAP2 family protein</fullName>
    </submittedName>
</protein>
<evidence type="ECO:0000259" key="2">
    <source>
        <dbReference type="SMART" id="SM00014"/>
    </source>
</evidence>
<keyword evidence="4" id="KW-1185">Reference proteome</keyword>
<dbReference type="InterPro" id="IPR001011">
    <property type="entry name" value="Acid_Pase_classA_bac"/>
</dbReference>
<evidence type="ECO:0000313" key="3">
    <source>
        <dbReference type="EMBL" id="KAA9394766.1"/>
    </source>
</evidence>
<dbReference type="RefSeq" id="WP_158033079.1">
    <property type="nucleotide sequence ID" value="NZ_ML708613.1"/>
</dbReference>
<dbReference type="Proteomes" id="UP000325957">
    <property type="component" value="Unassembled WGS sequence"/>
</dbReference>